<dbReference type="GeneID" id="83155838"/>
<evidence type="ECO:0000313" key="3">
    <source>
        <dbReference type="Proteomes" id="UP000007054"/>
    </source>
</evidence>
<dbReference type="KEGG" id="rch:RUM_10920"/>
<feature type="transmembrane region" description="Helical" evidence="1">
    <location>
        <begin position="188"/>
        <end position="207"/>
    </location>
</feature>
<dbReference type="PANTHER" id="PTHR40078:SF1">
    <property type="entry name" value="INTEGRAL MEMBRANE PROTEIN"/>
    <property type="match status" value="1"/>
</dbReference>
<dbReference type="PATRIC" id="fig|213810.4.peg.992"/>
<sequence>MEQNEASRTLANRLICYFAGLFIMTAGIAISVKSNLGVSPVSSIPYTLTRCWGIEMGKATILFHCVLVLLQILILRKSFQLKSLLQIPVGVVFGYFTTFCNYLMTFAPTPENIAVRIGMVLVSIVLVAVGIFFYLPADIMPLAGEGIMQAVSHVSSIAFPKVKVGFDITMVLISLVACLIVLRSMGSVGIGTALSAVLVGVVLGQIMKLWAKHRKTRGACASRA</sequence>
<reference evidence="2" key="1">
    <citation type="submission" date="2010-03" db="EMBL/GenBank/DDBJ databases">
        <title>The genome sequence of Ruminococcus sp. 18P13.</title>
        <authorList>
            <consortium name="metaHIT consortium -- http://www.metahit.eu/"/>
            <person name="Pajon A."/>
            <person name="Turner K."/>
            <person name="Parkhill J."/>
            <person name="Bernalier A."/>
        </authorList>
    </citation>
    <scope>NUCLEOTIDE SEQUENCE [LARGE SCALE GENOMIC DNA]</scope>
    <source>
        <strain evidence="2">Type strain: 18P13</strain>
    </source>
</reference>
<keyword evidence="3" id="KW-1185">Reference proteome</keyword>
<keyword evidence="1" id="KW-0472">Membrane</keyword>
<feature type="transmembrane region" description="Helical" evidence="1">
    <location>
        <begin position="14"/>
        <end position="32"/>
    </location>
</feature>
<gene>
    <name evidence="2" type="ordered locus">RUM_10920</name>
</gene>
<dbReference type="PANTHER" id="PTHR40078">
    <property type="entry name" value="INTEGRAL MEMBRANE PROTEIN-RELATED"/>
    <property type="match status" value="1"/>
</dbReference>
<proteinExistence type="predicted"/>
<dbReference type="STRING" id="213810.RUM_10920"/>
<organism evidence="2 3">
    <name type="scientific">Ruminococcus champanellensis (strain DSM 18848 / JCM 17042 / KCTC 15320 / 18P13)</name>
    <dbReference type="NCBI Taxonomy" id="213810"/>
    <lineage>
        <taxon>Bacteria</taxon>
        <taxon>Bacillati</taxon>
        <taxon>Bacillota</taxon>
        <taxon>Clostridia</taxon>
        <taxon>Eubacteriales</taxon>
        <taxon>Oscillospiraceae</taxon>
        <taxon>Ruminococcus</taxon>
    </lineage>
</organism>
<dbReference type="AlphaFoldDB" id="D4LCA0"/>
<dbReference type="EMBL" id="FP929052">
    <property type="protein sequence ID" value="CBL17245.1"/>
    <property type="molecule type" value="Genomic_DNA"/>
</dbReference>
<evidence type="ECO:0000313" key="2">
    <source>
        <dbReference type="EMBL" id="CBL17245.1"/>
    </source>
</evidence>
<keyword evidence="1" id="KW-0812">Transmembrane</keyword>
<dbReference type="InterPro" id="IPR038750">
    <property type="entry name" value="YczE/YyaS-like"/>
</dbReference>
<protein>
    <submittedName>
        <fullName evidence="2">Predicted membrane protein</fullName>
    </submittedName>
</protein>
<feature type="transmembrane region" description="Helical" evidence="1">
    <location>
        <begin position="113"/>
        <end position="135"/>
    </location>
</feature>
<keyword evidence="1" id="KW-1133">Transmembrane helix</keyword>
<feature type="transmembrane region" description="Helical" evidence="1">
    <location>
        <begin position="164"/>
        <end position="182"/>
    </location>
</feature>
<dbReference type="Proteomes" id="UP000007054">
    <property type="component" value="Chromosome"/>
</dbReference>
<dbReference type="HOGENOM" id="CLU_083843_2_0_9"/>
<reference evidence="2" key="2">
    <citation type="submission" date="2010-03" db="EMBL/GenBank/DDBJ databases">
        <authorList>
            <person name="Pajon A."/>
        </authorList>
    </citation>
    <scope>NUCLEOTIDE SEQUENCE</scope>
    <source>
        <strain evidence="2">Type strain: 18P13</strain>
    </source>
</reference>
<name>D4LCA0_RUMC1</name>
<feature type="transmembrane region" description="Helical" evidence="1">
    <location>
        <begin position="52"/>
        <end position="75"/>
    </location>
</feature>
<dbReference type="RefSeq" id="WP_015558152.1">
    <property type="nucleotide sequence ID" value="NC_021039.1"/>
</dbReference>
<accession>D4LCA0</accession>
<dbReference type="Pfam" id="PF19700">
    <property type="entry name" value="DUF6198"/>
    <property type="match status" value="1"/>
</dbReference>
<dbReference type="BioCyc" id="RCHA213810:RUM_RS05235-MONOMER"/>
<feature type="transmembrane region" description="Helical" evidence="1">
    <location>
        <begin position="87"/>
        <end position="107"/>
    </location>
</feature>
<evidence type="ECO:0000256" key="1">
    <source>
        <dbReference type="SAM" id="Phobius"/>
    </source>
</evidence>
<dbReference type="OrthoDB" id="87655at2"/>